<proteinExistence type="predicted"/>
<feature type="domain" description="DUF5753" evidence="1">
    <location>
        <begin position="110"/>
        <end position="289"/>
    </location>
</feature>
<name>A0ABX1JCW7_9PSEU</name>
<evidence type="ECO:0000313" key="3">
    <source>
        <dbReference type="Proteomes" id="UP000715441"/>
    </source>
</evidence>
<keyword evidence="3" id="KW-1185">Reference proteome</keyword>
<evidence type="ECO:0000259" key="1">
    <source>
        <dbReference type="Pfam" id="PF19054"/>
    </source>
</evidence>
<evidence type="ECO:0000313" key="2">
    <source>
        <dbReference type="EMBL" id="NKQ56281.1"/>
    </source>
</evidence>
<comment type="caution">
    <text evidence="2">The sequence shown here is derived from an EMBL/GenBank/DDBJ whole genome shotgun (WGS) entry which is preliminary data.</text>
</comment>
<protein>
    <submittedName>
        <fullName evidence="2">Helix-turn-helix domain-containing protein</fullName>
    </submittedName>
</protein>
<dbReference type="RefSeq" id="WP_168519320.1">
    <property type="nucleotide sequence ID" value="NZ_JAAXLS010000021.1"/>
</dbReference>
<dbReference type="Proteomes" id="UP000715441">
    <property type="component" value="Unassembled WGS sequence"/>
</dbReference>
<dbReference type="Pfam" id="PF19054">
    <property type="entry name" value="DUF5753"/>
    <property type="match status" value="1"/>
</dbReference>
<sequence>MPLPAAAATPTGRKCQLGALLRHLRDRSSLTQDEAGAYVWPNGKIRRVQNKIALLENGGGGIGNADLRALLDAYRVDDPETVALAKQLNDNTSQRGRWLGHRAIHSTSARQFLDLEQDASLVRMVAVEQVPTLFQCEFYIRAGFKPSVPADEVAAHVAACRERWRVLGRAEIFAVLSESCLRRMRGDEHVMREQIDHLIALSEQPNIVLQLVPFVLPPGRRDNCGLEQFALFRLPCPGVGSGDQQHLDFAFARIDARPLRDVKLQAYERLWSDATNAGLGPDRTRRFLRSVKE</sequence>
<dbReference type="InterPro" id="IPR043917">
    <property type="entry name" value="DUF5753"/>
</dbReference>
<organism evidence="2 3">
    <name type="scientific">Amycolatopsis acididurans</name>
    <dbReference type="NCBI Taxonomy" id="2724524"/>
    <lineage>
        <taxon>Bacteria</taxon>
        <taxon>Bacillati</taxon>
        <taxon>Actinomycetota</taxon>
        <taxon>Actinomycetes</taxon>
        <taxon>Pseudonocardiales</taxon>
        <taxon>Pseudonocardiaceae</taxon>
        <taxon>Amycolatopsis</taxon>
    </lineage>
</organism>
<gene>
    <name evidence="2" type="ORF">HFP15_25715</name>
</gene>
<dbReference type="EMBL" id="JAAXLS010000021">
    <property type="protein sequence ID" value="NKQ56281.1"/>
    <property type="molecule type" value="Genomic_DNA"/>
</dbReference>
<reference evidence="2 3" key="1">
    <citation type="submission" date="2020-04" db="EMBL/GenBank/DDBJ databases">
        <title>Novel species.</title>
        <authorList>
            <person name="Teo W.F.A."/>
            <person name="Lipun K."/>
            <person name="Srisuk N."/>
            <person name="Duangmal K."/>
        </authorList>
    </citation>
    <scope>NUCLEOTIDE SEQUENCE [LARGE SCALE GENOMIC DNA]</scope>
    <source>
        <strain evidence="2 3">K13G38</strain>
    </source>
</reference>
<accession>A0ABX1JCW7</accession>
<dbReference type="Pfam" id="PF13560">
    <property type="entry name" value="HTH_31"/>
    <property type="match status" value="1"/>
</dbReference>